<evidence type="ECO:0000313" key="1">
    <source>
        <dbReference type="EMBL" id="KAJ7522251.1"/>
    </source>
</evidence>
<comment type="caution">
    <text evidence="1">The sequence shown here is derived from an EMBL/GenBank/DDBJ whole genome shotgun (WGS) entry which is preliminary data.</text>
</comment>
<sequence length="243" mass="27002">MGADHNSMKKNESDTSQSPSRGGSLALVSKPRRYGRLHALFKTIFSFISLSLIPCKRAALLSGPSEARSERRVLIGTLFGNRKGHVHFAVQEDPKTPPVLLLELATPTRFLVKEMKSGLVRIALECEKSRNLGKLIQEPFWTMYCNGRKTGYALRRTCSENDLRILSLLKAISMGAGVLPVDVDGSEGDSMFMRARFERVIGSKDSEAFYMMNPNGTGGRELKNSYPSTCSTFEYVNERLGVE</sequence>
<dbReference type="Proteomes" id="UP001162992">
    <property type="component" value="Chromosome 18"/>
</dbReference>
<organism evidence="1 2">
    <name type="scientific">Diphasiastrum complanatum</name>
    <name type="common">Issler's clubmoss</name>
    <name type="synonym">Lycopodium complanatum</name>
    <dbReference type="NCBI Taxonomy" id="34168"/>
    <lineage>
        <taxon>Eukaryota</taxon>
        <taxon>Viridiplantae</taxon>
        <taxon>Streptophyta</taxon>
        <taxon>Embryophyta</taxon>
        <taxon>Tracheophyta</taxon>
        <taxon>Lycopodiopsida</taxon>
        <taxon>Lycopodiales</taxon>
        <taxon>Lycopodiaceae</taxon>
        <taxon>Lycopodioideae</taxon>
        <taxon>Diphasiastrum</taxon>
    </lineage>
</organism>
<protein>
    <submittedName>
        <fullName evidence="1">Uncharacterized protein</fullName>
    </submittedName>
</protein>
<keyword evidence="2" id="KW-1185">Reference proteome</keyword>
<name>A0ACC2AXL6_DIPCM</name>
<reference evidence="2" key="1">
    <citation type="journal article" date="2024" name="Proc. Natl. Acad. Sci. U.S.A.">
        <title>Extraordinary preservation of gene collinearity over three hundred million years revealed in homosporous lycophytes.</title>
        <authorList>
            <person name="Li C."/>
            <person name="Wickell D."/>
            <person name="Kuo L.Y."/>
            <person name="Chen X."/>
            <person name="Nie B."/>
            <person name="Liao X."/>
            <person name="Peng D."/>
            <person name="Ji J."/>
            <person name="Jenkins J."/>
            <person name="Williams M."/>
            <person name="Shu S."/>
            <person name="Plott C."/>
            <person name="Barry K."/>
            <person name="Rajasekar S."/>
            <person name="Grimwood J."/>
            <person name="Han X."/>
            <person name="Sun S."/>
            <person name="Hou Z."/>
            <person name="He W."/>
            <person name="Dai G."/>
            <person name="Sun C."/>
            <person name="Schmutz J."/>
            <person name="Leebens-Mack J.H."/>
            <person name="Li F.W."/>
            <person name="Wang L."/>
        </authorList>
    </citation>
    <scope>NUCLEOTIDE SEQUENCE [LARGE SCALE GENOMIC DNA]</scope>
    <source>
        <strain evidence="2">cv. PW_Plant_1</strain>
    </source>
</reference>
<gene>
    <name evidence="1" type="ORF">O6H91_18G003300</name>
</gene>
<accession>A0ACC2AXL6</accession>
<dbReference type="EMBL" id="CM055109">
    <property type="protein sequence ID" value="KAJ7522251.1"/>
    <property type="molecule type" value="Genomic_DNA"/>
</dbReference>
<evidence type="ECO:0000313" key="2">
    <source>
        <dbReference type="Proteomes" id="UP001162992"/>
    </source>
</evidence>
<proteinExistence type="predicted"/>